<protein>
    <submittedName>
        <fullName evidence="1">Uncharacterized protein</fullName>
    </submittedName>
</protein>
<evidence type="ECO:0000313" key="4">
    <source>
        <dbReference type="Proteomes" id="UP000266042"/>
    </source>
</evidence>
<dbReference type="EMBL" id="QXIX01000055">
    <property type="protein sequence ID" value="RIE12408.1"/>
    <property type="molecule type" value="Genomic_DNA"/>
</dbReference>
<accession>A0A398DM41</accession>
<keyword evidence="3" id="KW-1185">Reference proteome</keyword>
<dbReference type="EMBL" id="QXIW01000031">
    <property type="protein sequence ID" value="RIE12274.1"/>
    <property type="molecule type" value="Genomic_DNA"/>
</dbReference>
<evidence type="ECO:0000313" key="1">
    <source>
        <dbReference type="EMBL" id="RIE12274.1"/>
    </source>
</evidence>
<reference evidence="3 4" key="1">
    <citation type="submission" date="2018-09" db="EMBL/GenBank/DDBJ databases">
        <title>Discovery and Ecogenomic Context for Candidatus Cryosericales, a Global Caldiserica Order Active in Thawing Permafrost.</title>
        <authorList>
            <person name="Martinez M.A."/>
            <person name="Woodcroft B.J."/>
            <person name="Ignacio Espinoza J.C."/>
            <person name="Zayed A."/>
            <person name="Singleton C.M."/>
            <person name="Boyd J."/>
            <person name="Li Y.-F."/>
            <person name="Purvine S."/>
            <person name="Maughan H."/>
            <person name="Hodgkins S.B."/>
            <person name="Anderson D."/>
            <person name="Sederholm M."/>
            <person name="Temperton B."/>
            <person name="Saleska S.R."/>
            <person name="Tyson G.W."/>
            <person name="Rich V.I."/>
        </authorList>
    </citation>
    <scope>NUCLEOTIDE SEQUENCE [LARGE SCALE GENOMIC DNA]</scope>
    <source>
        <strain evidence="2 3">SMC2</strain>
        <strain evidence="1 4">SMC3</strain>
    </source>
</reference>
<comment type="caution">
    <text evidence="1">The sequence shown here is derived from an EMBL/GenBank/DDBJ whole genome shotgun (WGS) entry which is preliminary data.</text>
</comment>
<proteinExistence type="predicted"/>
<evidence type="ECO:0000313" key="2">
    <source>
        <dbReference type="EMBL" id="RIE12408.1"/>
    </source>
</evidence>
<dbReference type="AlphaFoldDB" id="A0A398DM41"/>
<sequence>MGDQKRISFTIGSRTSDIPVRPRMALQNDLDGNSNRPAPHVDFFLLRATIFYGYTCSTALHDSRTISPTHYGHVSCLPFVCSQQENDHSDAEHN</sequence>
<dbReference type="Proteomes" id="UP000266042">
    <property type="component" value="Unassembled WGS sequence"/>
</dbReference>
<organism evidence="1 4">
    <name type="scientific">Candidatus Cryosericum hinesii</name>
    <dbReference type="NCBI Taxonomy" id="2290915"/>
    <lineage>
        <taxon>Bacteria</taxon>
        <taxon>Pseudomonadati</taxon>
        <taxon>Caldisericota/Cryosericota group</taxon>
        <taxon>Candidatus Cryosericota</taxon>
        <taxon>Candidatus Cryosericia</taxon>
        <taxon>Candidatus Cryosericales</taxon>
        <taxon>Candidatus Cryosericaceae</taxon>
        <taxon>Candidatus Cryosericum</taxon>
    </lineage>
</organism>
<dbReference type="Proteomes" id="UP000265724">
    <property type="component" value="Unassembled WGS sequence"/>
</dbReference>
<gene>
    <name evidence="2" type="ORF">SMC2_07340</name>
    <name evidence="1" type="ORF">SMC3_07730</name>
</gene>
<name>A0A398DM41_9BACT</name>
<evidence type="ECO:0000313" key="3">
    <source>
        <dbReference type="Proteomes" id="UP000265724"/>
    </source>
</evidence>